<keyword evidence="3" id="KW-1185">Reference proteome</keyword>
<feature type="region of interest" description="Disordered" evidence="1">
    <location>
        <begin position="268"/>
        <end position="300"/>
    </location>
</feature>
<dbReference type="AlphaFoldDB" id="A0A9P7VTE3"/>
<dbReference type="RefSeq" id="XP_043039773.1">
    <property type="nucleotide sequence ID" value="XM_043177164.1"/>
</dbReference>
<organism evidence="2 3">
    <name type="scientific">Guyanagaster necrorhizus</name>
    <dbReference type="NCBI Taxonomy" id="856835"/>
    <lineage>
        <taxon>Eukaryota</taxon>
        <taxon>Fungi</taxon>
        <taxon>Dikarya</taxon>
        <taxon>Basidiomycota</taxon>
        <taxon>Agaricomycotina</taxon>
        <taxon>Agaricomycetes</taxon>
        <taxon>Agaricomycetidae</taxon>
        <taxon>Agaricales</taxon>
        <taxon>Marasmiineae</taxon>
        <taxon>Physalacriaceae</taxon>
        <taxon>Guyanagaster</taxon>
    </lineage>
</organism>
<dbReference type="GeneID" id="66099451"/>
<comment type="caution">
    <text evidence="2">The sequence shown here is derived from an EMBL/GenBank/DDBJ whole genome shotgun (WGS) entry which is preliminary data.</text>
</comment>
<dbReference type="Proteomes" id="UP000812287">
    <property type="component" value="Unassembled WGS sequence"/>
</dbReference>
<dbReference type="EMBL" id="MU250534">
    <property type="protein sequence ID" value="KAG7446273.1"/>
    <property type="molecule type" value="Genomic_DNA"/>
</dbReference>
<reference evidence="2" key="1">
    <citation type="submission" date="2020-11" db="EMBL/GenBank/DDBJ databases">
        <title>Adaptations for nitrogen fixation in a non-lichenized fungal sporocarp promotes dispersal by wood-feeding termites.</title>
        <authorList>
            <consortium name="DOE Joint Genome Institute"/>
            <person name="Koch R.A."/>
            <person name="Yoon G."/>
            <person name="Arayal U."/>
            <person name="Lail K."/>
            <person name="Amirebrahimi M."/>
            <person name="Labutti K."/>
            <person name="Lipzen A."/>
            <person name="Riley R."/>
            <person name="Barry K."/>
            <person name="Henrissat B."/>
            <person name="Grigoriev I.V."/>
            <person name="Herr J.R."/>
            <person name="Aime M.C."/>
        </authorList>
    </citation>
    <scope>NUCLEOTIDE SEQUENCE</scope>
    <source>
        <strain evidence="2">MCA 3950</strain>
    </source>
</reference>
<protein>
    <submittedName>
        <fullName evidence="2">Uncharacterized protein</fullName>
    </submittedName>
</protein>
<name>A0A9P7VTE3_9AGAR</name>
<evidence type="ECO:0000313" key="2">
    <source>
        <dbReference type="EMBL" id="KAG7446273.1"/>
    </source>
</evidence>
<proteinExistence type="predicted"/>
<sequence length="544" mass="60978">MLYVCLSLQNPSCLATNTQYASISLREHPHGISSTRYLHIPTPGVLSSIEDTFGVSLWVPSSRYGLSPALQPFHLFLPSHSPASAAWHRLLQAFESLPIHHLLHEDLSLAIPPPQRQVFTEQQLLSLVRNTFNPIPVPNLPDHVLASDVSMIPSNPAFGHFASIIFASIHASLSYALSLPPHSTFHILHGEPYGLILTALLFRANPHSDQFSTWSDHYNAVRFFQVALRTPPPPHLWSSLPAPSLYRWLYSILSSFPSTPTIQHVRAHTDLQDIPSRANDAADSRASRSQTVHPPPPTAPIPTFTMDKYVLFRDDIGSVESNIAGFVHSCLHHKIATSPRFPLSAYMICPLYDPYSSPAFPLRGLLMRTLLRSGDISPWSRFRCGATKTAHHLFVSRPEFPPLREQYSARAHDRLNDIASSHEHQSISFPSLHHIASILFVDDASAWPLAQSYYYIGLVPRLEAFLPADAAWSPAERDRFLCRLAQSWHAIAGRAWGYVQRWTASNDRSRISHCPTQLPLPVHLQHLQRRVSPNASLPYDGLFP</sequence>
<evidence type="ECO:0000313" key="3">
    <source>
        <dbReference type="Proteomes" id="UP000812287"/>
    </source>
</evidence>
<accession>A0A9P7VTE3</accession>
<gene>
    <name evidence="2" type="ORF">BT62DRAFT_1005568</name>
</gene>
<dbReference type="OrthoDB" id="3260407at2759"/>
<evidence type="ECO:0000256" key="1">
    <source>
        <dbReference type="SAM" id="MobiDB-lite"/>
    </source>
</evidence>